<accession>A0A1G8MNY0</accession>
<organism evidence="3 4">
    <name type="scientific">Billgrantia gudaonensis</name>
    <dbReference type="NCBI Taxonomy" id="376427"/>
    <lineage>
        <taxon>Bacteria</taxon>
        <taxon>Pseudomonadati</taxon>
        <taxon>Pseudomonadota</taxon>
        <taxon>Gammaproteobacteria</taxon>
        <taxon>Oceanospirillales</taxon>
        <taxon>Halomonadaceae</taxon>
        <taxon>Billgrantia</taxon>
    </lineage>
</organism>
<dbReference type="EMBL" id="FNES01000001">
    <property type="protein sequence ID" value="SDI69643.1"/>
    <property type="molecule type" value="Genomic_DNA"/>
</dbReference>
<evidence type="ECO:0000256" key="2">
    <source>
        <dbReference type="SAM" id="SignalP"/>
    </source>
</evidence>
<dbReference type="Proteomes" id="UP000198525">
    <property type="component" value="Unassembled WGS sequence"/>
</dbReference>
<evidence type="ECO:0000313" key="4">
    <source>
        <dbReference type="Proteomes" id="UP000198525"/>
    </source>
</evidence>
<name>A0A1G8MNY0_9GAMM</name>
<keyword evidence="4" id="KW-1185">Reference proteome</keyword>
<proteinExistence type="predicted"/>
<dbReference type="PROSITE" id="PS51257">
    <property type="entry name" value="PROKAR_LIPOPROTEIN"/>
    <property type="match status" value="1"/>
</dbReference>
<protein>
    <recommendedName>
        <fullName evidence="5">Lipoprotein</fullName>
    </recommendedName>
</protein>
<evidence type="ECO:0008006" key="5">
    <source>
        <dbReference type="Google" id="ProtNLM"/>
    </source>
</evidence>
<reference evidence="3 4" key="1">
    <citation type="submission" date="2016-10" db="EMBL/GenBank/DDBJ databases">
        <authorList>
            <person name="de Groot N.N."/>
        </authorList>
    </citation>
    <scope>NUCLEOTIDE SEQUENCE [LARGE SCALE GENOMIC DNA]</scope>
    <source>
        <strain evidence="3 4">CGMCC 1.6133</strain>
    </source>
</reference>
<evidence type="ECO:0000256" key="1">
    <source>
        <dbReference type="SAM" id="MobiDB-lite"/>
    </source>
</evidence>
<evidence type="ECO:0000313" key="3">
    <source>
        <dbReference type="EMBL" id="SDI69643.1"/>
    </source>
</evidence>
<dbReference type="AlphaFoldDB" id="A0A1G8MNY0"/>
<feature type="region of interest" description="Disordered" evidence="1">
    <location>
        <begin position="23"/>
        <end position="58"/>
    </location>
</feature>
<sequence>MKARALVSIVTLLLWLAGCGGGEDGSATEGERVGGVAQPEADTGRSESTSDDEQPTVEPFTEPARIEVTTTLRGDRRLMVEGESNLPEGSRLQVMIERELSGVRWRSRTAVEKGRFVAGPFGPGSGLPDGGYILRVTLTEADAQPEEVRARIGEEGEHLSGPLVVTSRHGLGQVISYSKRYLIGSEPRRATDQVEVLEVE</sequence>
<keyword evidence="2" id="KW-0732">Signal</keyword>
<feature type="signal peptide" evidence="2">
    <location>
        <begin position="1"/>
        <end position="22"/>
    </location>
</feature>
<feature type="chain" id="PRO_5011775807" description="Lipoprotein" evidence="2">
    <location>
        <begin position="23"/>
        <end position="200"/>
    </location>
</feature>
<dbReference type="OrthoDB" id="6167035at2"/>
<gene>
    <name evidence="3" type="ORF">SAMN04487954_10167</name>
</gene>